<feature type="region of interest" description="Disordered" evidence="2">
    <location>
        <begin position="1"/>
        <end position="33"/>
    </location>
</feature>
<reference evidence="5" key="1">
    <citation type="journal article" date="2013" name="PLoS ONE">
        <title>Gene expression in gut symbiotic organ of stinkbug affected by extracellular bacterial symbiont.</title>
        <authorList>
            <person name="Futahashi R."/>
            <person name="Tanaka K."/>
            <person name="Tanahashi M."/>
            <person name="Nikoh N."/>
            <person name="Kikuchi Y."/>
            <person name="Lee B.L."/>
            <person name="Fukatsu T."/>
        </authorList>
    </citation>
    <scope>NUCLEOTIDE SEQUENCE</scope>
    <source>
        <tissue evidence="5">Midgut</tissue>
    </source>
</reference>
<dbReference type="SUPFAM" id="SSF48371">
    <property type="entry name" value="ARM repeat"/>
    <property type="match status" value="1"/>
</dbReference>
<evidence type="ECO:0000313" key="5">
    <source>
        <dbReference type="EMBL" id="BAN20569.1"/>
    </source>
</evidence>
<evidence type="ECO:0000256" key="1">
    <source>
        <dbReference type="ARBA" id="ARBA00008828"/>
    </source>
</evidence>
<dbReference type="InterPro" id="IPR039777">
    <property type="entry name" value="IFRD"/>
</dbReference>
<dbReference type="InterPro" id="IPR016024">
    <property type="entry name" value="ARM-type_fold"/>
</dbReference>
<feature type="domain" description="Interferon-related developmental regulator N-terminal" evidence="4">
    <location>
        <begin position="32"/>
        <end position="324"/>
    </location>
</feature>
<evidence type="ECO:0000259" key="4">
    <source>
        <dbReference type="Pfam" id="PF05004"/>
    </source>
</evidence>
<comment type="similarity">
    <text evidence="1">Belongs to the IFRD family.</text>
</comment>
<dbReference type="InterPro" id="IPR006921">
    <property type="entry name" value="Interferon-rel_develop_reg_C"/>
</dbReference>
<dbReference type="Pfam" id="PF05004">
    <property type="entry name" value="IFRD"/>
    <property type="match status" value="1"/>
</dbReference>
<feature type="domain" description="Interferon-related developmental regulator C-terminal" evidence="3">
    <location>
        <begin position="369"/>
        <end position="420"/>
    </location>
</feature>
<sequence>MPKGKKKGKSMGGGKGRGEVVGTSDEDSINDNVSVISLNSDGTYLEEGCEEPDEQAQSDVFEEKLMEAIDGLTQKSAQGRTSCLESVGASLTMKYIPEFVINRKMTLTDGIERCLKKGRGVEQAAAAQLATLLCVQLGAGDYTDEVFREISPLLTLILLDHSMSVVARSKCCWALGLLSFLANTGDVDVTMATLESIFSGSYRKGDGTLPTVPPELAPLHFAALSAWSLLLTVTDLSSLSSIPSVSQLSGLLDSVHLDVRMAAGEGIALLLEQARQVSDDWLWEVDDLLLEKLRQLATDSHKYRAKKDRKTQRSSFRDILRFVENDEPPNIQVRFGQEALSLDSWSRKKQYDAFCQVLGSGLNLHLRENDLLRDILELGEKISPVNIASVKQTKLARHLMNAANFKARSISRAKNRDKRSAVLII</sequence>
<dbReference type="EMBL" id="AK417354">
    <property type="protein sequence ID" value="BAN20569.1"/>
    <property type="molecule type" value="mRNA"/>
</dbReference>
<dbReference type="PANTHER" id="PTHR12354:SF1">
    <property type="entry name" value="INTERFERON-RELATED DEVELOPMENTAL REGULATOR 1"/>
    <property type="match status" value="1"/>
</dbReference>
<dbReference type="PANTHER" id="PTHR12354">
    <property type="entry name" value="INTERFERON-RELATED DEVELOPMENTAL REGULATOR"/>
    <property type="match status" value="1"/>
</dbReference>
<evidence type="ECO:0008006" key="6">
    <source>
        <dbReference type="Google" id="ProtNLM"/>
    </source>
</evidence>
<proteinExistence type="evidence at transcript level"/>
<protein>
    <recommendedName>
        <fullName evidence="6">Interferon-related developmental regulator N-terminal domain-containing protein</fullName>
    </recommendedName>
</protein>
<evidence type="ECO:0000259" key="3">
    <source>
        <dbReference type="Pfam" id="PF04836"/>
    </source>
</evidence>
<dbReference type="InterPro" id="IPR007701">
    <property type="entry name" value="Interferon-rel_develop_reg_N"/>
</dbReference>
<accession>R4WDA0</accession>
<dbReference type="Pfam" id="PF04836">
    <property type="entry name" value="IFRD_C"/>
    <property type="match status" value="1"/>
</dbReference>
<evidence type="ECO:0000256" key="2">
    <source>
        <dbReference type="SAM" id="MobiDB-lite"/>
    </source>
</evidence>
<name>R4WDA0_RIPPE</name>
<dbReference type="AlphaFoldDB" id="R4WDA0"/>
<organism evidence="5">
    <name type="scientific">Riptortus pedestris</name>
    <name type="common">Bean bug</name>
    <dbReference type="NCBI Taxonomy" id="329032"/>
    <lineage>
        <taxon>Eukaryota</taxon>
        <taxon>Metazoa</taxon>
        <taxon>Ecdysozoa</taxon>
        <taxon>Arthropoda</taxon>
        <taxon>Hexapoda</taxon>
        <taxon>Insecta</taxon>
        <taxon>Pterygota</taxon>
        <taxon>Neoptera</taxon>
        <taxon>Paraneoptera</taxon>
        <taxon>Hemiptera</taxon>
        <taxon>Heteroptera</taxon>
        <taxon>Panheteroptera</taxon>
        <taxon>Pentatomomorpha</taxon>
        <taxon>Coreoidea</taxon>
        <taxon>Alydidae</taxon>
        <taxon>Riptortus</taxon>
    </lineage>
</organism>